<evidence type="ECO:0000313" key="2">
    <source>
        <dbReference type="Proteomes" id="UP000199017"/>
    </source>
</evidence>
<dbReference type="RefSeq" id="WP_091584698.1">
    <property type="nucleotide sequence ID" value="NZ_FNDU01000005.1"/>
</dbReference>
<reference evidence="1 2" key="1">
    <citation type="submission" date="2016-10" db="EMBL/GenBank/DDBJ databases">
        <authorList>
            <person name="de Groot N.N."/>
        </authorList>
    </citation>
    <scope>NUCLEOTIDE SEQUENCE [LARGE SCALE GENOMIC DNA]</scope>
    <source>
        <strain evidence="2">P4B,CCM 7963,CECT 7998,DSM 25260,IBRC-M 10614,KCTC 13821</strain>
    </source>
</reference>
<evidence type="ECO:0000313" key="1">
    <source>
        <dbReference type="EMBL" id="SDI20516.1"/>
    </source>
</evidence>
<dbReference type="AlphaFoldDB" id="A0A1G8INJ3"/>
<sequence length="115" mass="13650">MAGYFRNFMEKTKITFQQASALFKEQLYDITGTSTATVGQLAEYIQSHNEVKKTEKTFLGMSFTFYQLNEDGIYYYLEMRDSYILQMDVYTADHNIVFFRSYRDQHTINDPLKFP</sequence>
<dbReference type="OrthoDB" id="2970246at2"/>
<gene>
    <name evidence="1" type="ORF">SAMN05216352_105274</name>
</gene>
<protein>
    <submittedName>
        <fullName evidence="1">Uncharacterized protein</fullName>
    </submittedName>
</protein>
<proteinExistence type="predicted"/>
<name>A0A1G8INJ3_9BACI</name>
<accession>A0A1G8INJ3</accession>
<organism evidence="1 2">
    <name type="scientific">Alteribacillus bidgolensis</name>
    <dbReference type="NCBI Taxonomy" id="930129"/>
    <lineage>
        <taxon>Bacteria</taxon>
        <taxon>Bacillati</taxon>
        <taxon>Bacillota</taxon>
        <taxon>Bacilli</taxon>
        <taxon>Bacillales</taxon>
        <taxon>Bacillaceae</taxon>
        <taxon>Alteribacillus</taxon>
    </lineage>
</organism>
<keyword evidence="2" id="KW-1185">Reference proteome</keyword>
<dbReference type="EMBL" id="FNDU01000005">
    <property type="protein sequence ID" value="SDI20516.1"/>
    <property type="molecule type" value="Genomic_DNA"/>
</dbReference>
<dbReference type="Proteomes" id="UP000199017">
    <property type="component" value="Unassembled WGS sequence"/>
</dbReference>